<sequence length="566" mass="64060">MPRITNEHEIPDEIIEEGILLYFQHFHNQPYPLLMETSDNAQASVAVYPKLVLYPLLAVSLRTCQNPLFHSKEAIVETCGMLSEAAWNLLAARYSKFDFDLAYFQALCLLAQVDFATGKPHRAQAQVALGLRLAQTRGLLRKEGAIPEEEHLSLSWRSVVWTLFMMDRIFSGANVRSSCVPASSFQLFLMQCAPLNPEGSSTSKEITLPTSPGDILRAGSLDVVSCNIVLLDIWHNALMDVFDDSSSAPVPFWRHDSTHAAIESRLMEFEMKAHPHRYTAVGSPRRVVHEPHLRPFFSAWVFYQILYSATRCRLHHPFILFMKTRQQHNQVPLTTLQKSHQDSMIHSNWVIRHIIEMDEAGMSIYDPFIGYLVALAASIQLEHTINDNPKVANAARRKYDKAHAYLQRTTKIWPNVGNILSALEGISVRLHSRRSISHVHGEYDGAIPSKEISDLNVEQEDIDLMAKLFDYAALSAEQERISPAMKSTLRHPPEAFDLASSIVPQSIISTSNDSTVIETRQIRSEPLAVPEELDWPNEDFDIFPNVTNDWSFFGRPWSTYSSEGPA</sequence>
<dbReference type="Pfam" id="PF04082">
    <property type="entry name" value="Fungal_trans"/>
    <property type="match status" value="1"/>
</dbReference>
<dbReference type="InterPro" id="IPR050815">
    <property type="entry name" value="TF_fung"/>
</dbReference>
<dbReference type="VEuPathDB" id="FungiDB:A1O9_07411"/>
<name>A0A072PBJ4_9EURO</name>
<keyword evidence="2" id="KW-0479">Metal-binding</keyword>
<keyword evidence="4" id="KW-0804">Transcription</keyword>
<dbReference type="InterPro" id="IPR007219">
    <property type="entry name" value="XnlR_reg_dom"/>
</dbReference>
<dbReference type="PANTHER" id="PTHR47338:SF9">
    <property type="entry name" value="ZN(II)2CYS6 TRANSCRIPTION FACTOR (EUROFUNG)"/>
    <property type="match status" value="1"/>
</dbReference>
<evidence type="ECO:0000313" key="8">
    <source>
        <dbReference type="Proteomes" id="UP000027920"/>
    </source>
</evidence>
<organism evidence="7 8">
    <name type="scientific">Exophiala aquamarina CBS 119918</name>
    <dbReference type="NCBI Taxonomy" id="1182545"/>
    <lineage>
        <taxon>Eukaryota</taxon>
        <taxon>Fungi</taxon>
        <taxon>Dikarya</taxon>
        <taxon>Ascomycota</taxon>
        <taxon>Pezizomycotina</taxon>
        <taxon>Eurotiomycetes</taxon>
        <taxon>Chaetothyriomycetidae</taxon>
        <taxon>Chaetothyriales</taxon>
        <taxon>Herpotrichiellaceae</taxon>
        <taxon>Exophiala</taxon>
    </lineage>
</organism>
<dbReference type="GO" id="GO:0000981">
    <property type="term" value="F:DNA-binding transcription factor activity, RNA polymerase II-specific"/>
    <property type="evidence" value="ECO:0007669"/>
    <property type="project" value="InterPro"/>
</dbReference>
<gene>
    <name evidence="7" type="ORF">A1O9_07411</name>
</gene>
<evidence type="ECO:0000313" key="7">
    <source>
        <dbReference type="EMBL" id="KEF57221.1"/>
    </source>
</evidence>
<keyword evidence="3" id="KW-0805">Transcription regulation</keyword>
<dbReference type="PANTHER" id="PTHR47338">
    <property type="entry name" value="ZN(II)2CYS6 TRANSCRIPTION FACTOR (EUROFUNG)-RELATED"/>
    <property type="match status" value="1"/>
</dbReference>
<evidence type="ECO:0000256" key="5">
    <source>
        <dbReference type="ARBA" id="ARBA00023242"/>
    </source>
</evidence>
<feature type="domain" description="Xylanolytic transcriptional activator regulatory" evidence="6">
    <location>
        <begin position="20"/>
        <end position="171"/>
    </location>
</feature>
<dbReference type="OrthoDB" id="424974at2759"/>
<dbReference type="GO" id="GO:0008270">
    <property type="term" value="F:zinc ion binding"/>
    <property type="evidence" value="ECO:0007669"/>
    <property type="project" value="InterPro"/>
</dbReference>
<reference evidence="7 8" key="1">
    <citation type="submission" date="2013-03" db="EMBL/GenBank/DDBJ databases">
        <title>The Genome Sequence of Exophiala aquamarina CBS 119918.</title>
        <authorList>
            <consortium name="The Broad Institute Genomics Platform"/>
            <person name="Cuomo C."/>
            <person name="de Hoog S."/>
            <person name="Gorbushina A."/>
            <person name="Walker B."/>
            <person name="Young S.K."/>
            <person name="Zeng Q."/>
            <person name="Gargeya S."/>
            <person name="Fitzgerald M."/>
            <person name="Haas B."/>
            <person name="Abouelleil A."/>
            <person name="Allen A.W."/>
            <person name="Alvarado L."/>
            <person name="Arachchi H.M."/>
            <person name="Berlin A.M."/>
            <person name="Chapman S.B."/>
            <person name="Gainer-Dewar J."/>
            <person name="Goldberg J."/>
            <person name="Griggs A."/>
            <person name="Gujja S."/>
            <person name="Hansen M."/>
            <person name="Howarth C."/>
            <person name="Imamovic A."/>
            <person name="Ireland A."/>
            <person name="Larimer J."/>
            <person name="McCowan C."/>
            <person name="Murphy C."/>
            <person name="Pearson M."/>
            <person name="Poon T.W."/>
            <person name="Priest M."/>
            <person name="Roberts A."/>
            <person name="Saif S."/>
            <person name="Shea T."/>
            <person name="Sisk P."/>
            <person name="Sykes S."/>
            <person name="Wortman J."/>
            <person name="Nusbaum C."/>
            <person name="Birren B."/>
        </authorList>
    </citation>
    <scope>NUCLEOTIDE SEQUENCE [LARGE SCALE GENOMIC DNA]</scope>
    <source>
        <strain evidence="7 8">CBS 119918</strain>
    </source>
</reference>
<dbReference type="GO" id="GO:0006351">
    <property type="term" value="P:DNA-templated transcription"/>
    <property type="evidence" value="ECO:0007669"/>
    <property type="project" value="InterPro"/>
</dbReference>
<evidence type="ECO:0000259" key="6">
    <source>
        <dbReference type="Pfam" id="PF04082"/>
    </source>
</evidence>
<evidence type="ECO:0000256" key="3">
    <source>
        <dbReference type="ARBA" id="ARBA00023015"/>
    </source>
</evidence>
<protein>
    <recommendedName>
        <fullName evidence="6">Xylanolytic transcriptional activator regulatory domain-containing protein</fullName>
    </recommendedName>
</protein>
<dbReference type="RefSeq" id="XP_013259811.1">
    <property type="nucleotide sequence ID" value="XM_013404357.1"/>
</dbReference>
<keyword evidence="5" id="KW-0539">Nucleus</keyword>
<dbReference type="EMBL" id="AMGV01000005">
    <property type="protein sequence ID" value="KEF57221.1"/>
    <property type="molecule type" value="Genomic_DNA"/>
</dbReference>
<evidence type="ECO:0000256" key="2">
    <source>
        <dbReference type="ARBA" id="ARBA00022723"/>
    </source>
</evidence>
<dbReference type="GO" id="GO:0003677">
    <property type="term" value="F:DNA binding"/>
    <property type="evidence" value="ECO:0007669"/>
    <property type="project" value="InterPro"/>
</dbReference>
<comment type="subcellular location">
    <subcellularLocation>
        <location evidence="1">Nucleus</location>
    </subcellularLocation>
</comment>
<dbReference type="GO" id="GO:0005634">
    <property type="term" value="C:nucleus"/>
    <property type="evidence" value="ECO:0007669"/>
    <property type="project" value="UniProtKB-SubCell"/>
</dbReference>
<dbReference type="Proteomes" id="UP000027920">
    <property type="component" value="Unassembled WGS sequence"/>
</dbReference>
<evidence type="ECO:0000256" key="4">
    <source>
        <dbReference type="ARBA" id="ARBA00023163"/>
    </source>
</evidence>
<dbReference type="STRING" id="1182545.A0A072PBJ4"/>
<dbReference type="AlphaFoldDB" id="A0A072PBJ4"/>
<keyword evidence="8" id="KW-1185">Reference proteome</keyword>
<evidence type="ECO:0000256" key="1">
    <source>
        <dbReference type="ARBA" id="ARBA00004123"/>
    </source>
</evidence>
<proteinExistence type="predicted"/>
<accession>A0A072PBJ4</accession>
<comment type="caution">
    <text evidence="7">The sequence shown here is derived from an EMBL/GenBank/DDBJ whole genome shotgun (WGS) entry which is preliminary data.</text>
</comment>
<dbReference type="CDD" id="cd12148">
    <property type="entry name" value="fungal_TF_MHR"/>
    <property type="match status" value="1"/>
</dbReference>
<dbReference type="GeneID" id="25282325"/>
<dbReference type="HOGENOM" id="CLU_015161_1_0_1"/>